<organism evidence="2 3">
    <name type="scientific">Erythranthe guttata</name>
    <name type="common">Yellow monkey flower</name>
    <name type="synonym">Mimulus guttatus</name>
    <dbReference type="NCBI Taxonomy" id="4155"/>
    <lineage>
        <taxon>Eukaryota</taxon>
        <taxon>Viridiplantae</taxon>
        <taxon>Streptophyta</taxon>
        <taxon>Embryophyta</taxon>
        <taxon>Tracheophyta</taxon>
        <taxon>Spermatophyta</taxon>
        <taxon>Magnoliopsida</taxon>
        <taxon>eudicotyledons</taxon>
        <taxon>Gunneridae</taxon>
        <taxon>Pentapetalae</taxon>
        <taxon>asterids</taxon>
        <taxon>lamiids</taxon>
        <taxon>Lamiales</taxon>
        <taxon>Phrymaceae</taxon>
        <taxon>Erythranthe</taxon>
    </lineage>
</organism>
<dbReference type="InterPro" id="IPR050232">
    <property type="entry name" value="FBL13/AtMIF1-like"/>
</dbReference>
<evidence type="ECO:0000313" key="3">
    <source>
        <dbReference type="Proteomes" id="UP000030748"/>
    </source>
</evidence>
<keyword evidence="3" id="KW-1185">Reference proteome</keyword>
<accession>A0A022RM54</accession>
<dbReference type="EMBL" id="KI630359">
    <property type="protein sequence ID" value="EYU41154.1"/>
    <property type="molecule type" value="Genomic_DNA"/>
</dbReference>
<reference evidence="2 3" key="1">
    <citation type="journal article" date="2013" name="Proc. Natl. Acad. Sci. U.S.A.">
        <title>Fine-scale variation in meiotic recombination in Mimulus inferred from population shotgun sequencing.</title>
        <authorList>
            <person name="Hellsten U."/>
            <person name="Wright K.M."/>
            <person name="Jenkins J."/>
            <person name="Shu S."/>
            <person name="Yuan Y."/>
            <person name="Wessler S.R."/>
            <person name="Schmutz J."/>
            <person name="Willis J.H."/>
            <person name="Rokhsar D.S."/>
        </authorList>
    </citation>
    <scope>NUCLEOTIDE SEQUENCE [LARGE SCALE GENOMIC DNA]</scope>
    <source>
        <strain evidence="3">cv. DUN x IM62</strain>
    </source>
</reference>
<dbReference type="Pfam" id="PF08387">
    <property type="entry name" value="FBD"/>
    <property type="match status" value="1"/>
</dbReference>
<feature type="non-terminal residue" evidence="2">
    <location>
        <position position="1"/>
    </location>
</feature>
<evidence type="ECO:0000259" key="1">
    <source>
        <dbReference type="SMART" id="SM00579"/>
    </source>
</evidence>
<dbReference type="PANTHER" id="PTHR31900:SF34">
    <property type="entry name" value="EMB|CAB62440.1-RELATED"/>
    <property type="match status" value="1"/>
</dbReference>
<dbReference type="SMART" id="SM00579">
    <property type="entry name" value="FBD"/>
    <property type="match status" value="1"/>
</dbReference>
<dbReference type="AlphaFoldDB" id="A0A022RM54"/>
<dbReference type="Proteomes" id="UP000030748">
    <property type="component" value="Unassembled WGS sequence"/>
</dbReference>
<dbReference type="InterPro" id="IPR006566">
    <property type="entry name" value="FBD"/>
</dbReference>
<proteinExistence type="predicted"/>
<feature type="domain" description="FBD" evidence="1">
    <location>
        <begin position="112"/>
        <end position="184"/>
    </location>
</feature>
<evidence type="ECO:0000313" key="2">
    <source>
        <dbReference type="EMBL" id="EYU41154.1"/>
    </source>
</evidence>
<dbReference type="PANTHER" id="PTHR31900">
    <property type="entry name" value="F-BOX/RNI SUPERFAMILY PROTEIN-RELATED"/>
    <property type="match status" value="1"/>
</dbReference>
<gene>
    <name evidence="2" type="ORF">MIMGU_mgv1a022442mg</name>
</gene>
<protein>
    <recommendedName>
        <fullName evidence="1">FBD domain-containing protein</fullName>
    </recommendedName>
</protein>
<name>A0A022RM54_ERYGU</name>
<sequence>PVCLSRLKKLHLLYPDFGNDEFNILKMNTPALDYLEIADRLPVHVEFGQLTSLIEANINLFEDVVQEDCLFYSLSLLEFIDTLYNIIDSALSAWTTKFQKEGWMEPPRQVPTCLVSHLKIIKIATIKGKKHEFEIIRYVLRNAKVLETMEIAHGSCIGFEKKFNMLQEISRFRRGSTACEVAFVRDVKGLRNQTLKTLLL</sequence>